<dbReference type="EMBL" id="FPAB01000005">
    <property type="protein sequence ID" value="SFS97008.1"/>
    <property type="molecule type" value="Genomic_DNA"/>
</dbReference>
<sequence length="288" mass="30603">MPITLRTPGVDELGGVPDVLRQWQDDAAPPQLHPGDLGWFWRFGAPATAGAVRTWHRDGRIIALGLLDGPRLFRMTLAPDAHGDAELARRLADDLADPERGVLGAGPAAVEAPESTLVHAALAERGWHRDEPWTPLRRDLTAPVPDPGLRIEVAGPERVGERTAVQRAAFEVSTFTEARWRAMAAGPAYADGRCLVAYDEGGTAVAAVTVWSAGPGRPGLLEPMGVHRDHRRRGHGRAITLAAAAALRALGASSAFVCTPTANTAAVATYTAAGFRPLPVTRDSRRDG</sequence>
<organism evidence="4 5">
    <name type="scientific">Streptomyces harbinensis</name>
    <dbReference type="NCBI Taxonomy" id="1176198"/>
    <lineage>
        <taxon>Bacteria</taxon>
        <taxon>Bacillati</taxon>
        <taxon>Actinomycetota</taxon>
        <taxon>Actinomycetes</taxon>
        <taxon>Kitasatosporales</taxon>
        <taxon>Streptomycetaceae</taxon>
        <taxon>Streptomyces</taxon>
    </lineage>
</organism>
<keyword evidence="1 4" id="KW-0808">Transferase</keyword>
<dbReference type="RefSeq" id="WP_093843500.1">
    <property type="nucleotide sequence ID" value="NZ_FPAB01000005.1"/>
</dbReference>
<keyword evidence="5" id="KW-1185">Reference proteome</keyword>
<evidence type="ECO:0000256" key="2">
    <source>
        <dbReference type="ARBA" id="ARBA00023315"/>
    </source>
</evidence>
<dbReference type="AlphaFoldDB" id="A0A1I6U6N0"/>
<reference evidence="5" key="1">
    <citation type="submission" date="2016-10" db="EMBL/GenBank/DDBJ databases">
        <authorList>
            <person name="Varghese N."/>
            <person name="Submissions S."/>
        </authorList>
    </citation>
    <scope>NUCLEOTIDE SEQUENCE [LARGE SCALE GENOMIC DNA]</scope>
    <source>
        <strain evidence="5">CGMCC 4.7047</strain>
    </source>
</reference>
<accession>A0A1I6U6N0</accession>
<dbReference type="PROSITE" id="PS51186">
    <property type="entry name" value="GNAT"/>
    <property type="match status" value="1"/>
</dbReference>
<dbReference type="SUPFAM" id="SSF55729">
    <property type="entry name" value="Acyl-CoA N-acyltransferases (Nat)"/>
    <property type="match status" value="1"/>
</dbReference>
<dbReference type="STRING" id="1176198.SAMN05444716_105315"/>
<protein>
    <submittedName>
        <fullName evidence="4">Acetyltransferase (GNAT) family protein</fullName>
    </submittedName>
</protein>
<dbReference type="InterPro" id="IPR050832">
    <property type="entry name" value="Bact_Acetyltransf"/>
</dbReference>
<proteinExistence type="predicted"/>
<evidence type="ECO:0000313" key="4">
    <source>
        <dbReference type="EMBL" id="SFS97008.1"/>
    </source>
</evidence>
<dbReference type="InterPro" id="IPR016181">
    <property type="entry name" value="Acyl_CoA_acyltransferase"/>
</dbReference>
<dbReference type="GO" id="GO:0016747">
    <property type="term" value="F:acyltransferase activity, transferring groups other than amino-acyl groups"/>
    <property type="evidence" value="ECO:0007669"/>
    <property type="project" value="InterPro"/>
</dbReference>
<dbReference type="InterPro" id="IPR000182">
    <property type="entry name" value="GNAT_dom"/>
</dbReference>
<evidence type="ECO:0000256" key="1">
    <source>
        <dbReference type="ARBA" id="ARBA00022679"/>
    </source>
</evidence>
<evidence type="ECO:0000313" key="5">
    <source>
        <dbReference type="Proteomes" id="UP000198873"/>
    </source>
</evidence>
<dbReference type="Proteomes" id="UP000198873">
    <property type="component" value="Unassembled WGS sequence"/>
</dbReference>
<feature type="domain" description="N-acetyltransferase" evidence="3">
    <location>
        <begin position="149"/>
        <end position="288"/>
    </location>
</feature>
<gene>
    <name evidence="4" type="ORF">SAMN05444716_105315</name>
</gene>
<evidence type="ECO:0000259" key="3">
    <source>
        <dbReference type="PROSITE" id="PS51186"/>
    </source>
</evidence>
<dbReference type="Gene3D" id="3.40.630.30">
    <property type="match status" value="1"/>
</dbReference>
<name>A0A1I6U6N0_9ACTN</name>
<keyword evidence="2" id="KW-0012">Acyltransferase</keyword>
<dbReference type="PANTHER" id="PTHR43877">
    <property type="entry name" value="AMINOALKYLPHOSPHONATE N-ACETYLTRANSFERASE-RELATED-RELATED"/>
    <property type="match status" value="1"/>
</dbReference>
<dbReference type="Pfam" id="PF00583">
    <property type="entry name" value="Acetyltransf_1"/>
    <property type="match status" value="1"/>
</dbReference>